<sequence>MAKTPIINNIRVLRFHANEMTQGQLAERIGVTRQTVAAIEKGKYSPTLEAAFRIAAVFGVPFDDVFRYEPGADQQFQKRLKKDG</sequence>
<evidence type="ECO:0000259" key="2">
    <source>
        <dbReference type="PROSITE" id="PS50943"/>
    </source>
</evidence>
<keyword evidence="1" id="KW-0238">DNA-binding</keyword>
<evidence type="ECO:0000256" key="1">
    <source>
        <dbReference type="ARBA" id="ARBA00023125"/>
    </source>
</evidence>
<evidence type="ECO:0000313" key="4">
    <source>
        <dbReference type="Proteomes" id="UP001214043"/>
    </source>
</evidence>
<dbReference type="PANTHER" id="PTHR46558:SF4">
    <property type="entry name" value="DNA-BIDING PHAGE PROTEIN"/>
    <property type="match status" value="1"/>
</dbReference>
<dbReference type="SMART" id="SM00530">
    <property type="entry name" value="HTH_XRE"/>
    <property type="match status" value="1"/>
</dbReference>
<dbReference type="Proteomes" id="UP001214043">
    <property type="component" value="Chromosome"/>
</dbReference>
<dbReference type="SUPFAM" id="SSF47413">
    <property type="entry name" value="lambda repressor-like DNA-binding domains"/>
    <property type="match status" value="1"/>
</dbReference>
<dbReference type="RefSeq" id="WP_274494792.1">
    <property type="nucleotide sequence ID" value="NZ_CP118166.1"/>
</dbReference>
<dbReference type="KEGG" id="hfl:PUV54_06490"/>
<feature type="domain" description="HTH cro/C1-type" evidence="2">
    <location>
        <begin position="20"/>
        <end position="65"/>
    </location>
</feature>
<name>A0AAE9ZD68_9PROT</name>
<dbReference type="GO" id="GO:0003677">
    <property type="term" value="F:DNA binding"/>
    <property type="evidence" value="ECO:0007669"/>
    <property type="project" value="UniProtKB-KW"/>
</dbReference>
<dbReference type="Pfam" id="PF01381">
    <property type="entry name" value="HTH_3"/>
    <property type="match status" value="1"/>
</dbReference>
<dbReference type="InterPro" id="IPR001387">
    <property type="entry name" value="Cro/C1-type_HTH"/>
</dbReference>
<dbReference type="EMBL" id="CP118166">
    <property type="protein sequence ID" value="WDI32843.1"/>
    <property type="molecule type" value="Genomic_DNA"/>
</dbReference>
<dbReference type="InterPro" id="IPR010982">
    <property type="entry name" value="Lambda_DNA-bd_dom_sf"/>
</dbReference>
<organism evidence="3 4">
    <name type="scientific">Hyphococcus flavus</name>
    <dbReference type="NCBI Taxonomy" id="1866326"/>
    <lineage>
        <taxon>Bacteria</taxon>
        <taxon>Pseudomonadati</taxon>
        <taxon>Pseudomonadota</taxon>
        <taxon>Alphaproteobacteria</taxon>
        <taxon>Parvularculales</taxon>
        <taxon>Parvularculaceae</taxon>
        <taxon>Hyphococcus</taxon>
    </lineage>
</organism>
<protein>
    <submittedName>
        <fullName evidence="3">Helix-turn-helix transcriptional regulator</fullName>
    </submittedName>
</protein>
<keyword evidence="4" id="KW-1185">Reference proteome</keyword>
<evidence type="ECO:0000313" key="3">
    <source>
        <dbReference type="EMBL" id="WDI32843.1"/>
    </source>
</evidence>
<proteinExistence type="predicted"/>
<accession>A0AAE9ZD68</accession>
<dbReference type="Gene3D" id="1.10.260.40">
    <property type="entry name" value="lambda repressor-like DNA-binding domains"/>
    <property type="match status" value="1"/>
</dbReference>
<dbReference type="PROSITE" id="PS50943">
    <property type="entry name" value="HTH_CROC1"/>
    <property type="match status" value="1"/>
</dbReference>
<dbReference type="PANTHER" id="PTHR46558">
    <property type="entry name" value="TRACRIPTIONAL REGULATORY PROTEIN-RELATED-RELATED"/>
    <property type="match status" value="1"/>
</dbReference>
<dbReference type="AlphaFoldDB" id="A0AAE9ZD68"/>
<dbReference type="CDD" id="cd00093">
    <property type="entry name" value="HTH_XRE"/>
    <property type="match status" value="1"/>
</dbReference>
<gene>
    <name evidence="3" type="ORF">PUV54_06490</name>
</gene>
<reference evidence="3" key="1">
    <citation type="submission" date="2023-02" db="EMBL/GenBank/DDBJ databases">
        <title>Genome sequence of Hyphococcus flavus.</title>
        <authorList>
            <person name="Rong J.-C."/>
            <person name="Zhao Q."/>
            <person name="Yi M."/>
            <person name="Wu J.-Y."/>
        </authorList>
    </citation>
    <scope>NUCLEOTIDE SEQUENCE</scope>
    <source>
        <strain evidence="3">MCCC 1K03223</strain>
    </source>
</reference>